<protein>
    <recommendedName>
        <fullName evidence="3">Methyltransferase domain-containing protein</fullName>
    </recommendedName>
</protein>
<evidence type="ECO:0000313" key="5">
    <source>
        <dbReference type="Proteomes" id="UP000308199"/>
    </source>
</evidence>
<dbReference type="EMBL" id="SGPK01000100">
    <property type="protein sequence ID" value="THH08427.1"/>
    <property type="molecule type" value="Genomic_DNA"/>
</dbReference>
<dbReference type="CDD" id="cd02440">
    <property type="entry name" value="AdoMet_MTases"/>
    <property type="match status" value="1"/>
</dbReference>
<sequence>MNELSSSFHFSRLSKGDIQAVSTARHEHYLFPHLNLRSGMHILDFGCGDGSTALELAEFAGVSVVGVDPDMLKIEKAKQTARKRRLSNRVTFIYGDYSNLRSLFGDCYFDGIYCIESLKVFQLAVYEWCWTSEMNPDDMNHQRLAALLETSTGIGNRPISERSYEGAIEALQMSHLQIVHEEDLSTRSGRAVIPWYACLDLAFSDPRIRWSSSIGGQGAFGGLTKSAAVIMSQAGHLKPFTPMALFVAKRVMPEST</sequence>
<evidence type="ECO:0000256" key="2">
    <source>
        <dbReference type="ARBA" id="ARBA00038188"/>
    </source>
</evidence>
<dbReference type="AlphaFoldDB" id="A0A4S4LA96"/>
<comment type="caution">
    <text evidence="4">The sequence shown here is derived from an EMBL/GenBank/DDBJ whole genome shotgun (WGS) entry which is preliminary data.</text>
</comment>
<evidence type="ECO:0000259" key="3">
    <source>
        <dbReference type="Pfam" id="PF13649"/>
    </source>
</evidence>
<dbReference type="Gene3D" id="3.40.50.150">
    <property type="entry name" value="Vaccinia Virus protein VP39"/>
    <property type="match status" value="1"/>
</dbReference>
<accession>A0A4S4LA96</accession>
<comment type="similarity">
    <text evidence="2">Belongs to the class I-like SAM-binding methyltransferase superfamily. Erg6/SMT family.</text>
</comment>
<feature type="domain" description="Methyltransferase" evidence="3">
    <location>
        <begin position="42"/>
        <end position="122"/>
    </location>
</feature>
<keyword evidence="1" id="KW-0808">Transferase</keyword>
<dbReference type="Pfam" id="PF13649">
    <property type="entry name" value="Methyltransf_25"/>
    <property type="match status" value="1"/>
</dbReference>
<reference evidence="4 5" key="1">
    <citation type="submission" date="2019-02" db="EMBL/GenBank/DDBJ databases">
        <title>Genome sequencing of the rare red list fungi Phellinidium pouzarii.</title>
        <authorList>
            <person name="Buettner E."/>
            <person name="Kellner H."/>
        </authorList>
    </citation>
    <scope>NUCLEOTIDE SEQUENCE [LARGE SCALE GENOMIC DNA]</scope>
    <source>
        <strain evidence="4 5">DSM 108285</strain>
    </source>
</reference>
<dbReference type="GO" id="GO:0005783">
    <property type="term" value="C:endoplasmic reticulum"/>
    <property type="evidence" value="ECO:0007669"/>
    <property type="project" value="TreeGrafter"/>
</dbReference>
<evidence type="ECO:0000313" key="4">
    <source>
        <dbReference type="EMBL" id="THH08427.1"/>
    </source>
</evidence>
<name>A0A4S4LA96_9AGAM</name>
<dbReference type="PANTHER" id="PTHR44068">
    <property type="entry name" value="ZGC:194242"/>
    <property type="match status" value="1"/>
</dbReference>
<dbReference type="InterPro" id="IPR050447">
    <property type="entry name" value="Erg6_SMT_methyltransf"/>
</dbReference>
<organism evidence="4 5">
    <name type="scientific">Phellinidium pouzarii</name>
    <dbReference type="NCBI Taxonomy" id="167371"/>
    <lineage>
        <taxon>Eukaryota</taxon>
        <taxon>Fungi</taxon>
        <taxon>Dikarya</taxon>
        <taxon>Basidiomycota</taxon>
        <taxon>Agaricomycotina</taxon>
        <taxon>Agaricomycetes</taxon>
        <taxon>Hymenochaetales</taxon>
        <taxon>Hymenochaetaceae</taxon>
        <taxon>Phellinidium</taxon>
    </lineage>
</organism>
<proteinExistence type="inferred from homology"/>
<keyword evidence="5" id="KW-1185">Reference proteome</keyword>
<gene>
    <name evidence="4" type="ORF">EW145_g2714</name>
</gene>
<evidence type="ECO:0000256" key="1">
    <source>
        <dbReference type="ARBA" id="ARBA00022679"/>
    </source>
</evidence>
<dbReference type="Proteomes" id="UP000308199">
    <property type="component" value="Unassembled WGS sequence"/>
</dbReference>
<dbReference type="GO" id="GO:0003838">
    <property type="term" value="F:sterol 24-C-methyltransferase activity"/>
    <property type="evidence" value="ECO:0007669"/>
    <property type="project" value="TreeGrafter"/>
</dbReference>
<dbReference type="InterPro" id="IPR041698">
    <property type="entry name" value="Methyltransf_25"/>
</dbReference>
<dbReference type="SUPFAM" id="SSF53335">
    <property type="entry name" value="S-adenosyl-L-methionine-dependent methyltransferases"/>
    <property type="match status" value="1"/>
</dbReference>
<dbReference type="OrthoDB" id="4310724at2759"/>
<dbReference type="PANTHER" id="PTHR44068:SF1">
    <property type="entry name" value="HYPOTHETICAL LOC100005854"/>
    <property type="match status" value="1"/>
</dbReference>
<dbReference type="GO" id="GO:0016126">
    <property type="term" value="P:sterol biosynthetic process"/>
    <property type="evidence" value="ECO:0007669"/>
    <property type="project" value="TreeGrafter"/>
</dbReference>
<dbReference type="InterPro" id="IPR029063">
    <property type="entry name" value="SAM-dependent_MTases_sf"/>
</dbReference>